<evidence type="ECO:0000256" key="6">
    <source>
        <dbReference type="RuleBase" id="RU361264"/>
    </source>
</evidence>
<dbReference type="PANTHER" id="PTHR12822">
    <property type="entry name" value="PROTEIN YIPF"/>
    <property type="match status" value="1"/>
</dbReference>
<dbReference type="KEGG" id="tng:GSTEN00038059G001"/>
<feature type="transmembrane region" description="Helical" evidence="6">
    <location>
        <begin position="40"/>
        <end position="64"/>
    </location>
</feature>
<keyword evidence="3 6" id="KW-0812">Transmembrane</keyword>
<organism evidence="8">
    <name type="scientific">Tetraodon nigroviridis</name>
    <name type="common">Spotted green pufferfish</name>
    <name type="synonym">Chelonodon nigroviridis</name>
    <dbReference type="NCBI Taxonomy" id="99883"/>
    <lineage>
        <taxon>Eukaryota</taxon>
        <taxon>Metazoa</taxon>
        <taxon>Chordata</taxon>
        <taxon>Craniata</taxon>
        <taxon>Vertebrata</taxon>
        <taxon>Euteleostomi</taxon>
        <taxon>Actinopterygii</taxon>
        <taxon>Neopterygii</taxon>
        <taxon>Teleostei</taxon>
        <taxon>Neoteleostei</taxon>
        <taxon>Acanthomorphata</taxon>
        <taxon>Eupercaria</taxon>
        <taxon>Tetraodontiformes</taxon>
        <taxon>Tetradontoidea</taxon>
        <taxon>Tetraodontidae</taxon>
        <taxon>Tetraodon</taxon>
    </lineage>
</organism>
<feature type="non-terminal residue" evidence="8">
    <location>
        <position position="96"/>
    </location>
</feature>
<evidence type="ECO:0000313" key="8">
    <source>
        <dbReference type="EMBL" id="CAG14205.1"/>
    </source>
</evidence>
<comment type="subcellular location">
    <subcellularLocation>
        <location evidence="6">Golgi apparatus membrane</location>
        <topology evidence="6">Multi-pass membrane protein</topology>
    </subcellularLocation>
    <subcellularLocation>
        <location evidence="1">Golgi apparatus</location>
        <location evidence="1">cis-Golgi network membrane</location>
        <topology evidence="1">Multi-pass membrane protein</topology>
    </subcellularLocation>
</comment>
<dbReference type="EMBL" id="CAAE01021091">
    <property type="protein sequence ID" value="CAG14205.1"/>
    <property type="molecule type" value="Genomic_DNA"/>
</dbReference>
<evidence type="ECO:0000256" key="2">
    <source>
        <dbReference type="ARBA" id="ARBA00010596"/>
    </source>
</evidence>
<comment type="similarity">
    <text evidence="2 6">Belongs to the YIP1 family.</text>
</comment>
<proteinExistence type="inferred from homology"/>
<feature type="transmembrane region" description="Helical" evidence="6">
    <location>
        <begin position="76"/>
        <end position="94"/>
    </location>
</feature>
<feature type="non-terminal residue" evidence="8">
    <location>
        <position position="1"/>
    </location>
</feature>
<evidence type="ECO:0000256" key="3">
    <source>
        <dbReference type="ARBA" id="ARBA00022692"/>
    </source>
</evidence>
<reference evidence="8" key="1">
    <citation type="journal article" date="2004" name="Nature">
        <title>Genome duplication in the teleost fish Tetraodon nigroviridis reveals the early vertebrate proto-karyotype.</title>
        <authorList>
            <person name="Jaillon O."/>
            <person name="Aury J.-M."/>
            <person name="Brunet F."/>
            <person name="Petit J.-L."/>
            <person name="Stange-Thomann N."/>
            <person name="Mauceli E."/>
            <person name="Bouneau L."/>
            <person name="Fischer C."/>
            <person name="Ozouf-Costaz C."/>
            <person name="Bernot A."/>
            <person name="Nicaud S."/>
            <person name="Jaffe D."/>
            <person name="Fisher S."/>
            <person name="Lutfalla G."/>
            <person name="Dossat C."/>
            <person name="Segurens B."/>
            <person name="Dasilva C."/>
            <person name="Salanoubat M."/>
            <person name="Levy M."/>
            <person name="Boudet N."/>
            <person name="Castellano S."/>
            <person name="Anthouard V."/>
            <person name="Jubin C."/>
            <person name="Castelli V."/>
            <person name="Katinka M."/>
            <person name="Vacherie B."/>
            <person name="Biemont C."/>
            <person name="Skalli Z."/>
            <person name="Cattolico L."/>
            <person name="Poulain J."/>
            <person name="De Berardinis V."/>
            <person name="Cruaud C."/>
            <person name="Duprat S."/>
            <person name="Brottier P."/>
            <person name="Coutanceau J.-P."/>
            <person name="Gouzy J."/>
            <person name="Parra G."/>
            <person name="Lardier G."/>
            <person name="Chapple C."/>
            <person name="McKernan K.J."/>
            <person name="McEwan P."/>
            <person name="Bosak S."/>
            <person name="Kellis M."/>
            <person name="Volff J.-N."/>
            <person name="Guigo R."/>
            <person name="Zody M.C."/>
            <person name="Mesirov J."/>
            <person name="Lindblad-Toh K."/>
            <person name="Birren B."/>
            <person name="Nusbaum C."/>
            <person name="Kahn D."/>
            <person name="Robinson-Rechavi M."/>
            <person name="Laudet V."/>
            <person name="Schachter V."/>
            <person name="Quetier F."/>
            <person name="Saurin W."/>
            <person name="Scarpelli C."/>
            <person name="Wincker P."/>
            <person name="Lander E.S."/>
            <person name="Weissenbach J."/>
            <person name="Roest Crollius H."/>
        </authorList>
    </citation>
    <scope>NUCLEOTIDE SEQUENCE [LARGE SCALE GENOMIC DNA]</scope>
</reference>
<sequence length="96" mass="10884">GPFWICTTLVFAIAISGNISNFLTNLGKPNYRYTPEFRKVTIAATAIFTYAWLVPLALWGFLIWRNNKVMNLVTYSFMETVCAYGYSLAIYIPAVV</sequence>
<evidence type="ECO:0000259" key="7">
    <source>
        <dbReference type="Pfam" id="PF04893"/>
    </source>
</evidence>
<reference evidence="8" key="2">
    <citation type="submission" date="2004-02" db="EMBL/GenBank/DDBJ databases">
        <authorList>
            <consortium name="Genoscope"/>
            <consortium name="Whitehead Institute Centre for Genome Research"/>
        </authorList>
    </citation>
    <scope>NUCLEOTIDE SEQUENCE</scope>
</reference>
<dbReference type="PANTHER" id="PTHR12822:SF4">
    <property type="entry name" value="PROTEIN YIPF1"/>
    <property type="match status" value="1"/>
</dbReference>
<evidence type="ECO:0000256" key="4">
    <source>
        <dbReference type="ARBA" id="ARBA00022989"/>
    </source>
</evidence>
<accession>Q4RBM8</accession>
<dbReference type="InterPro" id="IPR006977">
    <property type="entry name" value="Yip1_dom"/>
</dbReference>
<comment type="caution">
    <text evidence="6">Lacks conserved residue(s) required for the propagation of feature annotation.</text>
</comment>
<name>Q4RBM8_TETNG</name>
<keyword evidence="4 6" id="KW-1133">Transmembrane helix</keyword>
<gene>
    <name evidence="8" type="ORF">GSTENG00038059001</name>
</gene>
<protein>
    <recommendedName>
        <fullName evidence="6">Protein YIPF</fullName>
    </recommendedName>
</protein>
<dbReference type="GO" id="GO:0000139">
    <property type="term" value="C:Golgi membrane"/>
    <property type="evidence" value="ECO:0007669"/>
    <property type="project" value="UniProtKB-SubCell"/>
</dbReference>
<dbReference type="OrthoDB" id="10256463at2759"/>
<dbReference type="AlphaFoldDB" id="Q4RBM8"/>
<evidence type="ECO:0000256" key="1">
    <source>
        <dbReference type="ARBA" id="ARBA00004257"/>
    </source>
</evidence>
<keyword evidence="5 6" id="KW-0472">Membrane</keyword>
<feature type="domain" description="Yip1" evidence="7">
    <location>
        <begin position="1"/>
        <end position="93"/>
    </location>
</feature>
<dbReference type="GO" id="GO:0031267">
    <property type="term" value="F:small GTPase binding"/>
    <property type="evidence" value="ECO:0007669"/>
    <property type="project" value="InterPro"/>
</dbReference>
<evidence type="ECO:0000256" key="5">
    <source>
        <dbReference type="ARBA" id="ARBA00023136"/>
    </source>
</evidence>
<dbReference type="Pfam" id="PF04893">
    <property type="entry name" value="Yip1"/>
    <property type="match status" value="1"/>
</dbReference>
<comment type="caution">
    <text evidence="8">The sequence shown here is derived from an EMBL/GenBank/DDBJ whole genome shotgun (WGS) entry which is preliminary data.</text>
</comment>
<dbReference type="InterPro" id="IPR039765">
    <property type="entry name" value="Yip5/YIPF1/YIPF2"/>
</dbReference>
<dbReference type="GO" id="GO:0016192">
    <property type="term" value="P:vesicle-mediated transport"/>
    <property type="evidence" value="ECO:0007669"/>
    <property type="project" value="InterPro"/>
</dbReference>